<name>A0ABW4SHP3_9BACL</name>
<dbReference type="SMART" id="SM00855">
    <property type="entry name" value="PGAM"/>
    <property type="match status" value="1"/>
</dbReference>
<dbReference type="SUPFAM" id="SSF53254">
    <property type="entry name" value="Phosphoglycerate mutase-like"/>
    <property type="match status" value="1"/>
</dbReference>
<dbReference type="EC" id="3.1.3.-" evidence="1"/>
<dbReference type="InterPro" id="IPR013078">
    <property type="entry name" value="His_Pase_superF_clade-1"/>
</dbReference>
<protein>
    <submittedName>
        <fullName evidence="1">Histidine phosphatase family protein</fullName>
        <ecNumber evidence="1">3.1.3.-</ecNumber>
    </submittedName>
</protein>
<organism evidence="1 2">
    <name type="scientific">Sporosarcina siberiensis</name>
    <dbReference type="NCBI Taxonomy" id="1365606"/>
    <lineage>
        <taxon>Bacteria</taxon>
        <taxon>Bacillati</taxon>
        <taxon>Bacillota</taxon>
        <taxon>Bacilli</taxon>
        <taxon>Bacillales</taxon>
        <taxon>Caryophanaceae</taxon>
        <taxon>Sporosarcina</taxon>
    </lineage>
</organism>
<dbReference type="InterPro" id="IPR029033">
    <property type="entry name" value="His_PPase_superfam"/>
</dbReference>
<evidence type="ECO:0000313" key="1">
    <source>
        <dbReference type="EMBL" id="MFD1928519.1"/>
    </source>
</evidence>
<dbReference type="RefSeq" id="WP_381537933.1">
    <property type="nucleotide sequence ID" value="NZ_JBHUGI010000027.1"/>
</dbReference>
<accession>A0ABW4SHP3</accession>
<proteinExistence type="predicted"/>
<reference evidence="2" key="1">
    <citation type="journal article" date="2019" name="Int. J. Syst. Evol. Microbiol.">
        <title>The Global Catalogue of Microorganisms (GCM) 10K type strain sequencing project: providing services to taxonomists for standard genome sequencing and annotation.</title>
        <authorList>
            <consortium name="The Broad Institute Genomics Platform"/>
            <consortium name="The Broad Institute Genome Sequencing Center for Infectious Disease"/>
            <person name="Wu L."/>
            <person name="Ma J."/>
        </authorList>
    </citation>
    <scope>NUCLEOTIDE SEQUENCE [LARGE SCALE GENOMIC DNA]</scope>
    <source>
        <strain evidence="2">CGMCC 4.7177</strain>
    </source>
</reference>
<dbReference type="Pfam" id="PF00300">
    <property type="entry name" value="His_Phos_1"/>
    <property type="match status" value="1"/>
</dbReference>
<sequence>MTVIGFVRHGVTAWNKERRAQGSSDIPLDLDGVEMAHRIAERLSGETWDIIFTSPLVRARKTAELIALRKENIDLVVDSRLGETGGGQIEGTTEAERILKWGASWNSLDLGRESNEQVLSRGLNFIDEIGQTYSDEKVLVVSHGSFIRKLIKALVPEDDLDEALANTSITIIQLNEGGNHCIVHNCTKHL</sequence>
<dbReference type="GO" id="GO:0016787">
    <property type="term" value="F:hydrolase activity"/>
    <property type="evidence" value="ECO:0007669"/>
    <property type="project" value="UniProtKB-KW"/>
</dbReference>
<gene>
    <name evidence="1" type="ORF">ACFSFY_10700</name>
</gene>
<comment type="caution">
    <text evidence="1">The sequence shown here is derived from an EMBL/GenBank/DDBJ whole genome shotgun (WGS) entry which is preliminary data.</text>
</comment>
<evidence type="ECO:0000313" key="2">
    <source>
        <dbReference type="Proteomes" id="UP001597218"/>
    </source>
</evidence>
<dbReference type="PANTHER" id="PTHR48100:SF59">
    <property type="entry name" value="ADENOSYLCOBALAMIN_ALPHA-RIBAZOLE PHOSPHATASE"/>
    <property type="match status" value="1"/>
</dbReference>
<dbReference type="Proteomes" id="UP001597218">
    <property type="component" value="Unassembled WGS sequence"/>
</dbReference>
<keyword evidence="2" id="KW-1185">Reference proteome</keyword>
<dbReference type="Gene3D" id="3.40.50.1240">
    <property type="entry name" value="Phosphoglycerate mutase-like"/>
    <property type="match status" value="1"/>
</dbReference>
<dbReference type="PANTHER" id="PTHR48100">
    <property type="entry name" value="BROAD-SPECIFICITY PHOSPHATASE YOR283W-RELATED"/>
    <property type="match status" value="1"/>
</dbReference>
<dbReference type="InterPro" id="IPR050275">
    <property type="entry name" value="PGM_Phosphatase"/>
</dbReference>
<keyword evidence="1" id="KW-0378">Hydrolase</keyword>
<dbReference type="CDD" id="cd07067">
    <property type="entry name" value="HP_PGM_like"/>
    <property type="match status" value="1"/>
</dbReference>
<dbReference type="EMBL" id="JBHUGI010000027">
    <property type="protein sequence ID" value="MFD1928519.1"/>
    <property type="molecule type" value="Genomic_DNA"/>
</dbReference>